<gene>
    <name evidence="2" type="ORF">AWC38_SpisGene25008</name>
</gene>
<dbReference type="EMBL" id="LSMT01002818">
    <property type="protein sequence ID" value="PFX11326.1"/>
    <property type="molecule type" value="Genomic_DNA"/>
</dbReference>
<keyword evidence="3" id="KW-1185">Reference proteome</keyword>
<accession>A0A2B4R2C9</accession>
<feature type="compositionally biased region" description="Basic and acidic residues" evidence="1">
    <location>
        <begin position="87"/>
        <end position="96"/>
    </location>
</feature>
<name>A0A2B4R2C9_STYPI</name>
<dbReference type="AlphaFoldDB" id="A0A2B4R2C9"/>
<feature type="region of interest" description="Disordered" evidence="1">
    <location>
        <begin position="1"/>
        <end position="96"/>
    </location>
</feature>
<comment type="caution">
    <text evidence="2">The sequence shown here is derived from an EMBL/GenBank/DDBJ whole genome shotgun (WGS) entry which is preliminary data.</text>
</comment>
<evidence type="ECO:0000313" key="3">
    <source>
        <dbReference type="Proteomes" id="UP000225706"/>
    </source>
</evidence>
<feature type="compositionally biased region" description="Basic and acidic residues" evidence="1">
    <location>
        <begin position="42"/>
        <end position="68"/>
    </location>
</feature>
<reference evidence="3" key="1">
    <citation type="journal article" date="2017" name="bioRxiv">
        <title>Comparative analysis of the genomes of Stylophora pistillata and Acropora digitifera provides evidence for extensive differences between species of corals.</title>
        <authorList>
            <person name="Voolstra C.R."/>
            <person name="Li Y."/>
            <person name="Liew Y.J."/>
            <person name="Baumgarten S."/>
            <person name="Zoccola D."/>
            <person name="Flot J.-F."/>
            <person name="Tambutte S."/>
            <person name="Allemand D."/>
            <person name="Aranda M."/>
        </authorList>
    </citation>
    <scope>NUCLEOTIDE SEQUENCE [LARGE SCALE GENOMIC DNA]</scope>
</reference>
<protein>
    <submittedName>
        <fullName evidence="2">Uncharacterized protein</fullName>
    </submittedName>
</protein>
<proteinExistence type="predicted"/>
<feature type="compositionally biased region" description="Acidic residues" evidence="1">
    <location>
        <begin position="69"/>
        <end position="86"/>
    </location>
</feature>
<dbReference type="Proteomes" id="UP000225706">
    <property type="component" value="Unassembled WGS sequence"/>
</dbReference>
<organism evidence="2 3">
    <name type="scientific">Stylophora pistillata</name>
    <name type="common">Smooth cauliflower coral</name>
    <dbReference type="NCBI Taxonomy" id="50429"/>
    <lineage>
        <taxon>Eukaryota</taxon>
        <taxon>Metazoa</taxon>
        <taxon>Cnidaria</taxon>
        <taxon>Anthozoa</taxon>
        <taxon>Hexacorallia</taxon>
        <taxon>Scleractinia</taxon>
        <taxon>Astrocoeniina</taxon>
        <taxon>Pocilloporidae</taxon>
        <taxon>Stylophora</taxon>
    </lineage>
</organism>
<sequence length="734" mass="80485">MDTQEILPENIEESHLPSSGLDEIEAAMEKISELENTDTDAPEQKLKENPENKTKETNLENPDAKEDSNTEVEEAQAEKTEDDSTDTEQKEKPNKLWHEKKLKFKAIAEKEAIAAENEQLKKMLDEALDSGSYHHAKSIETELSMARDLKRKAIENGDMDSMFKADEAYNKALIAKHEIDKWNYQQNSQKLTNTQGMQDKPEQVSQANTLSPLQQTMAQEWVESHPELNPESRSYDKNLAEKVAPYINNLESNINQSGQMHYLYSSEFFDMVDNYIDKVKTPKVSTPPLSSNNVAGVKKSYQGSSTAPPSTKKQIVLTAEEKIMASNAGVSEKDWLKFKIEELNKESYICYKDVVLMERPTVYCNKEREHFDKINRDKINSLRHVSNDIADIMDVEASQNGWTIALPDASLSETGRNFIFSNISQYEFQVVLQDKITELATIAAGEVKFINLTDNTTTNGTWSVIAFGGGQAAITTVTASSANNSINITNGNLIPPGGVIDFGLPQSLTNFNNINSTAFPVIKTTAPLTFGTVDLVAGENITIANPDGISGEPVINLNNVVTGLSSLEVGDITMSGSIITSNIANGNIDMVTNGTGKLNFNGVTVDINNNIANVNDLTVNGKFSNPLMPSAWCVFTDTITGSSNDIVNQASENIASITGSNGRYVLTFTNTMSSINYGVIITLGSNGSTLPPPVYHAFFTVRETTSATIAILDASGEFVQSFPDGITVVIMSTY</sequence>
<evidence type="ECO:0000313" key="2">
    <source>
        <dbReference type="EMBL" id="PFX11326.1"/>
    </source>
</evidence>
<evidence type="ECO:0000256" key="1">
    <source>
        <dbReference type="SAM" id="MobiDB-lite"/>
    </source>
</evidence>